<sequence length="209" mass="24821">MKTLTWNVSWVNPYESGWSIIEKIKYANLISSRDLHREFDLKNLVSVIGYDILEQSKQNLTRLTGMFSNTDYNHYLIRSDLTYCEKCLCMGHHSLFHQFSLLHQCPFHLCDLRNNCSKCGQQITFNYVNYKILEGFRCNCSEFINDMNIKSVSDWQLHLPIKDELLLKWLEIDIPLARNMFKNDFFYFPHLIKEAGSMQLILNYYGFKS</sequence>
<name>A0A1V4H757_9BACL</name>
<dbReference type="Proteomes" id="UP000190626">
    <property type="component" value="Unassembled WGS sequence"/>
</dbReference>
<reference evidence="2" key="1">
    <citation type="submission" date="2016-07" db="EMBL/GenBank/DDBJ databases">
        <authorList>
            <person name="Florea S."/>
            <person name="Webb J.S."/>
            <person name="Jaromczyk J."/>
            <person name="Schardl C.L."/>
        </authorList>
    </citation>
    <scope>NUCLEOTIDE SEQUENCE [LARGE SCALE GENOMIC DNA]</scope>
    <source>
        <strain evidence="2">CY1</strain>
    </source>
</reference>
<protein>
    <submittedName>
        <fullName evidence="1">Uncharacterized protein</fullName>
    </submittedName>
</protein>
<dbReference type="STRING" id="1469647.BC351_13660"/>
<keyword evidence="2" id="KW-1185">Reference proteome</keyword>
<dbReference type="AlphaFoldDB" id="A0A1V4H757"/>
<gene>
    <name evidence="1" type="ORF">BC351_13660</name>
</gene>
<evidence type="ECO:0000313" key="1">
    <source>
        <dbReference type="EMBL" id="OPH46962.1"/>
    </source>
</evidence>
<organism evidence="1 2">
    <name type="scientific">Paenibacillus ferrarius</name>
    <dbReference type="NCBI Taxonomy" id="1469647"/>
    <lineage>
        <taxon>Bacteria</taxon>
        <taxon>Bacillati</taxon>
        <taxon>Bacillota</taxon>
        <taxon>Bacilli</taxon>
        <taxon>Bacillales</taxon>
        <taxon>Paenibacillaceae</taxon>
        <taxon>Paenibacillus</taxon>
    </lineage>
</organism>
<comment type="caution">
    <text evidence="1">The sequence shown here is derived from an EMBL/GenBank/DDBJ whole genome shotgun (WGS) entry which is preliminary data.</text>
</comment>
<proteinExistence type="predicted"/>
<evidence type="ECO:0000313" key="2">
    <source>
        <dbReference type="Proteomes" id="UP000190626"/>
    </source>
</evidence>
<dbReference type="EMBL" id="MBTG01000072">
    <property type="protein sequence ID" value="OPH46962.1"/>
    <property type="molecule type" value="Genomic_DNA"/>
</dbReference>
<accession>A0A1V4H757</accession>